<dbReference type="HOGENOM" id="CLU_128586_2_0_5"/>
<dbReference type="eggNOG" id="ENOG5031AZX">
    <property type="taxonomic scope" value="Bacteria"/>
</dbReference>
<dbReference type="InterPro" id="IPR053842">
    <property type="entry name" value="NikA-like"/>
</dbReference>
<keyword evidence="3" id="KW-1185">Reference proteome</keyword>
<evidence type="ECO:0000313" key="3">
    <source>
        <dbReference type="Proteomes" id="UP000027336"/>
    </source>
</evidence>
<dbReference type="EMBL" id="AHPK01000012">
    <property type="protein sequence ID" value="KEC55611.1"/>
    <property type="molecule type" value="Genomic_DNA"/>
</dbReference>
<protein>
    <recommendedName>
        <fullName evidence="4">Conjugal transfer relaxosome component TraJ</fullName>
    </recommendedName>
</protein>
<dbReference type="OrthoDB" id="7595056at2"/>
<sequence length="126" mass="14453">MARPRKFRLSVWCTSSEKETIEAYAKQTGLSISTYLRTTGQIEPIKTDIDYEAVKDLTKLQGDLGRVAGLLKLWLVTNNGKGGVPSDINQMMGDFRQLQKQIFEKISSLWLLNVLKEKKLHQIWRV</sequence>
<name>E6YKD7_9HYPH</name>
<dbReference type="AlphaFoldDB" id="E6YKD7"/>
<dbReference type="PATRIC" id="fig|685782.3.peg.664"/>
<accession>E6YKD7</accession>
<evidence type="ECO:0008006" key="4">
    <source>
        <dbReference type="Google" id="ProtNLM"/>
    </source>
</evidence>
<reference evidence="1" key="1">
    <citation type="journal article" date="2011" name="PLoS Genet.">
        <title>Parallel evolution of a type IV secretion system in radiating lineages of the host-restricted bacterial pathogen Bartonella.</title>
        <authorList>
            <person name="Engel P."/>
            <person name="Salzburger W."/>
            <person name="Liesch M."/>
            <person name="Chang C.C."/>
            <person name="Maruyama S."/>
            <person name="Lanz C."/>
            <person name="Calteau A."/>
            <person name="Lajus A."/>
            <person name="Medigue C."/>
            <person name="Schuster S.C."/>
            <person name="Dehio C."/>
        </authorList>
    </citation>
    <scope>NUCLEOTIDE SEQUENCE</scope>
    <source>
        <strain evidence="1">ATCC BAA-1498</strain>
    </source>
</reference>
<dbReference type="EMBL" id="FN645455">
    <property type="protein sequence ID" value="CBI77325.1"/>
    <property type="molecule type" value="Genomic_DNA"/>
</dbReference>
<dbReference type="RefSeq" id="WP_051668844.1">
    <property type="nucleotide sequence ID" value="NZ_KL407337.1"/>
</dbReference>
<evidence type="ECO:0000313" key="1">
    <source>
        <dbReference type="EMBL" id="CBI77325.1"/>
    </source>
</evidence>
<organism evidence="1">
    <name type="scientific">Bartonella rochalimae ATCC BAA-1498</name>
    <dbReference type="NCBI Taxonomy" id="685782"/>
    <lineage>
        <taxon>Bacteria</taxon>
        <taxon>Pseudomonadati</taxon>
        <taxon>Pseudomonadota</taxon>
        <taxon>Alphaproteobacteria</taxon>
        <taxon>Hyphomicrobiales</taxon>
        <taxon>Bartonellaceae</taxon>
        <taxon>Bartonella</taxon>
    </lineage>
</organism>
<evidence type="ECO:0000313" key="2">
    <source>
        <dbReference type="EMBL" id="KEC55611.1"/>
    </source>
</evidence>
<gene>
    <name evidence="1" type="ORF">BARRO_10258</name>
    <name evidence="2" type="ORF">O99_00648</name>
</gene>
<dbReference type="Pfam" id="PF21983">
    <property type="entry name" value="NikA-like"/>
    <property type="match status" value="1"/>
</dbReference>
<proteinExistence type="predicted"/>
<reference evidence="2 3" key="2">
    <citation type="submission" date="2012-04" db="EMBL/GenBank/DDBJ databases">
        <title>The Genome Sequence of Bartonella rochalimae BMGH.</title>
        <authorList>
            <consortium name="The Broad Institute Genome Sequencing Platform"/>
            <consortium name="The Broad Institute Genome Sequencing Center for Infectious Disease"/>
            <person name="Feldgarden M."/>
            <person name="Kirby J."/>
            <person name="Kosoy M."/>
            <person name="Birtles R."/>
            <person name="Probert W.S."/>
            <person name="Chiaraviglio L."/>
            <person name="Walker B."/>
            <person name="Young S.K."/>
            <person name="Zeng Q."/>
            <person name="Gargeya S."/>
            <person name="Fitzgerald M."/>
            <person name="Haas B."/>
            <person name="Abouelleil A."/>
            <person name="Alvarado L."/>
            <person name="Arachchi H.M."/>
            <person name="Berlin A.M."/>
            <person name="Chapman S.B."/>
            <person name="Goldberg J."/>
            <person name="Griggs A."/>
            <person name="Gujja S."/>
            <person name="Hansen M."/>
            <person name="Howarth C."/>
            <person name="Imamovic A."/>
            <person name="Larimer J."/>
            <person name="McCowen C."/>
            <person name="Montmayeur A."/>
            <person name="Murphy C."/>
            <person name="Neiman D."/>
            <person name="Pearson M."/>
            <person name="Priest M."/>
            <person name="Roberts A."/>
            <person name="Saif S."/>
            <person name="Shea T."/>
            <person name="Sisk P."/>
            <person name="Sykes S."/>
            <person name="Wortman J."/>
            <person name="Nusbaum C."/>
            <person name="Birren B."/>
        </authorList>
    </citation>
    <scope>NUCLEOTIDE SEQUENCE [LARGE SCALE GENOMIC DNA]</scope>
    <source>
        <strain evidence="2 3">ATCC BAA-1498</strain>
    </source>
</reference>
<dbReference type="Proteomes" id="UP000027336">
    <property type="component" value="Unassembled WGS sequence"/>
</dbReference>